<gene>
    <name evidence="9" type="ORF">TDSAC_0061</name>
</gene>
<name>A0A2R4VY32_THEAF</name>
<dbReference type="InterPro" id="IPR029098">
    <property type="entry name" value="Acetyltransf_C"/>
</dbReference>
<reference evidence="9 10" key="1">
    <citation type="submission" date="2017-04" db="EMBL/GenBank/DDBJ databases">
        <title>Genomic insights into metabolism of Thermodesulfobium acidiphilum.</title>
        <authorList>
            <person name="Toshchakov S.V."/>
            <person name="Frolov E.N."/>
            <person name="Kublanov I.V."/>
            <person name="Samarov N.I."/>
            <person name="Novikov A."/>
            <person name="Lebedinsky A.V."/>
            <person name="Bonch-Osmolovskaya E.A."/>
            <person name="Chernyh N.A."/>
        </authorList>
    </citation>
    <scope>NUCLEOTIDE SEQUENCE [LARGE SCALE GENOMIC DNA]</scope>
    <source>
        <strain evidence="9 10">3127-1</strain>
    </source>
</reference>
<keyword evidence="2" id="KW-0444">Lipid biosynthesis</keyword>
<keyword evidence="3" id="KW-0441">Lipid A biosynthesis</keyword>
<organism evidence="9 10">
    <name type="scientific">Thermodesulfobium acidiphilum</name>
    <dbReference type="NCBI Taxonomy" id="1794699"/>
    <lineage>
        <taxon>Bacteria</taxon>
        <taxon>Pseudomonadati</taxon>
        <taxon>Thermodesulfobiota</taxon>
        <taxon>Thermodesulfobiia</taxon>
        <taxon>Thermodesulfobiales</taxon>
        <taxon>Thermodesulfobiaceae</taxon>
        <taxon>Thermodesulfobium</taxon>
    </lineage>
</organism>
<dbReference type="KEGG" id="taci:TDSAC_0061"/>
<dbReference type="PANTHER" id="PTHR43480">
    <property type="entry name" value="ACYL-[ACYL-CARRIER-PROTEIN]--UDP-N-ACETYLGLUCOSAMINE O-ACYLTRANSFERASE"/>
    <property type="match status" value="1"/>
</dbReference>
<dbReference type="InterPro" id="IPR037157">
    <property type="entry name" value="Acetyltransf_C_sf"/>
</dbReference>
<evidence type="ECO:0000256" key="2">
    <source>
        <dbReference type="ARBA" id="ARBA00022516"/>
    </source>
</evidence>
<dbReference type="PIRSF" id="PIRSF000456">
    <property type="entry name" value="UDP-GlcNAc_acltr"/>
    <property type="match status" value="1"/>
</dbReference>
<protein>
    <submittedName>
        <fullName evidence="9">Acyl-[acyl-carrier-protein]--UDP-N-acetylglucosa mine O-acyltransferase</fullName>
    </submittedName>
</protein>
<dbReference type="NCBIfam" id="NF003657">
    <property type="entry name" value="PRK05289.1"/>
    <property type="match status" value="1"/>
</dbReference>
<dbReference type="PROSITE" id="PS00101">
    <property type="entry name" value="HEXAPEP_TRANSFERASES"/>
    <property type="match status" value="1"/>
</dbReference>
<accession>A0A2R4VY32</accession>
<sequence>MIRVHSTSIVSPKAIVGEGVEIGPFCIVDDDVVIGDNTRLANNVLLKNGTRIGKSCYISTGSCLGQEPQDFHFKGEKSFVRIADNVTIREYVVIHKATGEGEETYVGENSYLMCFTHLGHNAKVYENCTLAAYVVLGGHVVVEREAFLGGASAFHQFVRVGRMCMVGGLAKVVQDIPPFVMCDGNPARPKGLNLVALRRNNFSQEKISAIKRIYKILVEEVHSKEELIEILKRDFSKYEEHKDFVDFIIKSKRGFRRVQDK</sequence>
<dbReference type="EMBL" id="CP020921">
    <property type="protein sequence ID" value="AWB09451.1"/>
    <property type="molecule type" value="Genomic_DNA"/>
</dbReference>
<keyword evidence="7 9" id="KW-0012">Acyltransferase</keyword>
<keyword evidence="1" id="KW-0963">Cytoplasm</keyword>
<evidence type="ECO:0000256" key="3">
    <source>
        <dbReference type="ARBA" id="ARBA00022556"/>
    </source>
</evidence>
<evidence type="ECO:0000313" key="9">
    <source>
        <dbReference type="EMBL" id="AWB09451.1"/>
    </source>
</evidence>
<proteinExistence type="predicted"/>
<dbReference type="InterPro" id="IPR010137">
    <property type="entry name" value="Lipid_A_LpxA"/>
</dbReference>
<dbReference type="GO" id="GO:0016020">
    <property type="term" value="C:membrane"/>
    <property type="evidence" value="ECO:0007669"/>
    <property type="project" value="GOC"/>
</dbReference>
<dbReference type="GO" id="GO:0008780">
    <property type="term" value="F:acyl-[acyl-carrier-protein]-UDP-N-acetylglucosamine O-acyltransferase activity"/>
    <property type="evidence" value="ECO:0007669"/>
    <property type="project" value="InterPro"/>
</dbReference>
<dbReference type="CDD" id="cd03351">
    <property type="entry name" value="LbH_UDP-GlcNAc_AT"/>
    <property type="match status" value="1"/>
</dbReference>
<dbReference type="NCBIfam" id="TIGR01852">
    <property type="entry name" value="lipid_A_lpxA"/>
    <property type="match status" value="1"/>
</dbReference>
<keyword evidence="4 9" id="KW-0808">Transferase</keyword>
<evidence type="ECO:0000313" key="10">
    <source>
        <dbReference type="Proteomes" id="UP000244792"/>
    </source>
</evidence>
<keyword evidence="10" id="KW-1185">Reference proteome</keyword>
<evidence type="ECO:0000259" key="8">
    <source>
        <dbReference type="Pfam" id="PF13720"/>
    </source>
</evidence>
<keyword evidence="6" id="KW-0443">Lipid metabolism</keyword>
<dbReference type="Proteomes" id="UP000244792">
    <property type="component" value="Chromosome"/>
</dbReference>
<evidence type="ECO:0000256" key="7">
    <source>
        <dbReference type="ARBA" id="ARBA00023315"/>
    </source>
</evidence>
<dbReference type="Pfam" id="PF13720">
    <property type="entry name" value="Acetyltransf_11"/>
    <property type="match status" value="1"/>
</dbReference>
<dbReference type="Pfam" id="PF00132">
    <property type="entry name" value="Hexapep"/>
    <property type="match status" value="1"/>
</dbReference>
<dbReference type="GO" id="GO:0009245">
    <property type="term" value="P:lipid A biosynthetic process"/>
    <property type="evidence" value="ECO:0007669"/>
    <property type="project" value="UniProtKB-KW"/>
</dbReference>
<feature type="domain" description="UDP N-acetylglucosamine O-acyltransferase C-terminal" evidence="8">
    <location>
        <begin position="175"/>
        <end position="255"/>
    </location>
</feature>
<evidence type="ECO:0000256" key="1">
    <source>
        <dbReference type="ARBA" id="ARBA00022490"/>
    </source>
</evidence>
<dbReference type="Gene3D" id="2.160.10.10">
    <property type="entry name" value="Hexapeptide repeat proteins"/>
    <property type="match status" value="1"/>
</dbReference>
<dbReference type="SUPFAM" id="SSF51161">
    <property type="entry name" value="Trimeric LpxA-like enzymes"/>
    <property type="match status" value="1"/>
</dbReference>
<dbReference type="InterPro" id="IPR018357">
    <property type="entry name" value="Hexapep_transf_CS"/>
</dbReference>
<evidence type="ECO:0000256" key="4">
    <source>
        <dbReference type="ARBA" id="ARBA00022679"/>
    </source>
</evidence>
<dbReference type="InterPro" id="IPR011004">
    <property type="entry name" value="Trimer_LpxA-like_sf"/>
</dbReference>
<dbReference type="PANTHER" id="PTHR43480:SF1">
    <property type="entry name" value="ACYL-[ACYL-CARRIER-PROTEIN]--UDP-N-ACETYLGLUCOSAMINE O-ACYLTRANSFERASE, MITOCHONDRIAL-RELATED"/>
    <property type="match status" value="1"/>
</dbReference>
<dbReference type="AlphaFoldDB" id="A0A2R4VY32"/>
<keyword evidence="5" id="KW-0677">Repeat</keyword>
<dbReference type="OrthoDB" id="9782926at2"/>
<dbReference type="Gene3D" id="1.20.1180.10">
    <property type="entry name" value="Udp N-acetylglucosamine O-acyltransferase, C-terminal domain"/>
    <property type="match status" value="1"/>
</dbReference>
<evidence type="ECO:0000256" key="6">
    <source>
        <dbReference type="ARBA" id="ARBA00023098"/>
    </source>
</evidence>
<evidence type="ECO:0000256" key="5">
    <source>
        <dbReference type="ARBA" id="ARBA00022737"/>
    </source>
</evidence>
<dbReference type="InterPro" id="IPR001451">
    <property type="entry name" value="Hexapep"/>
</dbReference>